<dbReference type="GO" id="GO:0051539">
    <property type="term" value="F:4 iron, 4 sulfur cluster binding"/>
    <property type="evidence" value="ECO:0007669"/>
    <property type="project" value="UniProtKB-KW"/>
</dbReference>
<sequence length="377" mass="41487">MTGTMLLQWHITERCNWRCAHCYQEDNAPAGADTDANANANTNTYTYTNANANAGTGDDEDQGKGELAPEAWPGVIEQFKALLAELSRRQGRQARGQVTVTGGEPFIHPAFMDLLALLAAEKAHFRFAILTNGSRIDNAVARELRRLEPLFVQVSIEGSRERHEAIRGSGTYDQAVAALESLVRQGVPAFISFTAHRENYRDFPEVARLGRRLKVDKVWADRLIPFGRGEGLAGASLTPEETRDFLEIMSGARREAERSWFQRKRTVIALDRALQFLSDGGKPYRCTAGRSLLCLLPKGDVAPCRRLPLIAGNIRQATLSDIYFGAPLLAPLRDRANDPASCAGCLYRRACGGGLRCLAYAATGNPFQRDPGCWMGC</sequence>
<dbReference type="Proteomes" id="UP000463470">
    <property type="component" value="Unassembled WGS sequence"/>
</dbReference>
<dbReference type="InterPro" id="IPR058240">
    <property type="entry name" value="rSAM_sf"/>
</dbReference>
<dbReference type="InterPro" id="IPR023885">
    <property type="entry name" value="4Fe4S-binding_SPASM_dom"/>
</dbReference>
<dbReference type="PROSITE" id="PS51918">
    <property type="entry name" value="RADICAL_SAM"/>
    <property type="match status" value="1"/>
</dbReference>
<keyword evidence="2" id="KW-0004">4Fe-4S</keyword>
<keyword evidence="4" id="KW-0479">Metal-binding</keyword>
<evidence type="ECO:0000256" key="4">
    <source>
        <dbReference type="ARBA" id="ARBA00022723"/>
    </source>
</evidence>
<dbReference type="InterPro" id="IPR013785">
    <property type="entry name" value="Aldolase_TIM"/>
</dbReference>
<evidence type="ECO:0000313" key="8">
    <source>
        <dbReference type="EMBL" id="MZP30360.1"/>
    </source>
</evidence>
<dbReference type="Gene3D" id="3.20.20.70">
    <property type="entry name" value="Aldolase class I"/>
    <property type="match status" value="1"/>
</dbReference>
<dbReference type="EMBL" id="WXEY01000012">
    <property type="protein sequence ID" value="MZP30360.1"/>
    <property type="molecule type" value="Genomic_DNA"/>
</dbReference>
<keyword evidence="6" id="KW-0411">Iron-sulfur</keyword>
<reference evidence="8 9" key="1">
    <citation type="submission" date="2020-01" db="EMBL/GenBank/DDBJ databases">
        <title>Whole-genome sequence of Heliobacterium undosum DSM 13378.</title>
        <authorList>
            <person name="Kyndt J.A."/>
            <person name="Meyer T.E."/>
        </authorList>
    </citation>
    <scope>NUCLEOTIDE SEQUENCE [LARGE SCALE GENOMIC DNA]</scope>
    <source>
        <strain evidence="8 9">DSM 13378</strain>
    </source>
</reference>
<dbReference type="InterPro" id="IPR017200">
    <property type="entry name" value="PqqE-like"/>
</dbReference>
<proteinExistence type="predicted"/>
<protein>
    <submittedName>
        <fullName evidence="8">Radical SAM protein</fullName>
    </submittedName>
</protein>
<dbReference type="NCBIfam" id="TIGR04085">
    <property type="entry name" value="rSAM_more_4Fe4S"/>
    <property type="match status" value="1"/>
</dbReference>
<evidence type="ECO:0000256" key="5">
    <source>
        <dbReference type="ARBA" id="ARBA00023004"/>
    </source>
</evidence>
<dbReference type="SFLD" id="SFLDG01386">
    <property type="entry name" value="main_SPASM_domain-containing"/>
    <property type="match status" value="1"/>
</dbReference>
<dbReference type="CDD" id="cd01335">
    <property type="entry name" value="Radical_SAM"/>
    <property type="match status" value="1"/>
</dbReference>
<dbReference type="PANTHER" id="PTHR11228:SF7">
    <property type="entry name" value="PQQA PEPTIDE CYCLASE"/>
    <property type="match status" value="1"/>
</dbReference>
<dbReference type="GO" id="GO:0046872">
    <property type="term" value="F:metal ion binding"/>
    <property type="evidence" value="ECO:0007669"/>
    <property type="project" value="UniProtKB-KW"/>
</dbReference>
<dbReference type="PANTHER" id="PTHR11228">
    <property type="entry name" value="RADICAL SAM DOMAIN PROTEIN"/>
    <property type="match status" value="1"/>
</dbReference>
<dbReference type="PIRSF" id="PIRSF037420">
    <property type="entry name" value="PQQ_syn_pqqE"/>
    <property type="match status" value="1"/>
</dbReference>
<keyword evidence="5" id="KW-0408">Iron</keyword>
<evidence type="ECO:0000256" key="2">
    <source>
        <dbReference type="ARBA" id="ARBA00022485"/>
    </source>
</evidence>
<accession>A0A845L6R9</accession>
<evidence type="ECO:0000259" key="7">
    <source>
        <dbReference type="PROSITE" id="PS51918"/>
    </source>
</evidence>
<dbReference type="InterPro" id="IPR006638">
    <property type="entry name" value="Elp3/MiaA/NifB-like_rSAM"/>
</dbReference>
<evidence type="ECO:0000256" key="6">
    <source>
        <dbReference type="ARBA" id="ARBA00023014"/>
    </source>
</evidence>
<feature type="domain" description="Radical SAM core" evidence="7">
    <location>
        <begin position="1"/>
        <end position="258"/>
    </location>
</feature>
<comment type="cofactor">
    <cofactor evidence="1">
        <name>[4Fe-4S] cluster</name>
        <dbReference type="ChEBI" id="CHEBI:49883"/>
    </cofactor>
</comment>
<dbReference type="SFLD" id="SFLDG01067">
    <property type="entry name" value="SPASM/twitch_domain_containing"/>
    <property type="match status" value="1"/>
</dbReference>
<keyword evidence="9" id="KW-1185">Reference proteome</keyword>
<keyword evidence="3" id="KW-0949">S-adenosyl-L-methionine</keyword>
<dbReference type="RefSeq" id="WP_161258881.1">
    <property type="nucleotide sequence ID" value="NZ_WXEY01000012.1"/>
</dbReference>
<evidence type="ECO:0000256" key="1">
    <source>
        <dbReference type="ARBA" id="ARBA00001966"/>
    </source>
</evidence>
<dbReference type="InterPro" id="IPR007197">
    <property type="entry name" value="rSAM"/>
</dbReference>
<dbReference type="AlphaFoldDB" id="A0A845L6R9"/>
<dbReference type="Pfam" id="PF04055">
    <property type="entry name" value="Radical_SAM"/>
    <property type="match status" value="1"/>
</dbReference>
<evidence type="ECO:0000256" key="3">
    <source>
        <dbReference type="ARBA" id="ARBA00022691"/>
    </source>
</evidence>
<dbReference type="InterPro" id="IPR050377">
    <property type="entry name" value="Radical_SAM_PqqE_MftC-like"/>
</dbReference>
<organism evidence="8 9">
    <name type="scientific">Heliomicrobium undosum</name>
    <dbReference type="NCBI Taxonomy" id="121734"/>
    <lineage>
        <taxon>Bacteria</taxon>
        <taxon>Bacillati</taxon>
        <taxon>Bacillota</taxon>
        <taxon>Clostridia</taxon>
        <taxon>Eubacteriales</taxon>
        <taxon>Heliobacteriaceae</taxon>
        <taxon>Heliomicrobium</taxon>
    </lineage>
</organism>
<dbReference type="SFLD" id="SFLDS00029">
    <property type="entry name" value="Radical_SAM"/>
    <property type="match status" value="1"/>
</dbReference>
<comment type="caution">
    <text evidence="8">The sequence shown here is derived from an EMBL/GenBank/DDBJ whole genome shotgun (WGS) entry which is preliminary data.</text>
</comment>
<dbReference type="GO" id="GO:0003824">
    <property type="term" value="F:catalytic activity"/>
    <property type="evidence" value="ECO:0007669"/>
    <property type="project" value="InterPro"/>
</dbReference>
<dbReference type="SMART" id="SM00729">
    <property type="entry name" value="Elp3"/>
    <property type="match status" value="1"/>
</dbReference>
<dbReference type="OrthoDB" id="7021155at2"/>
<evidence type="ECO:0000313" key="9">
    <source>
        <dbReference type="Proteomes" id="UP000463470"/>
    </source>
</evidence>
<dbReference type="SUPFAM" id="SSF102114">
    <property type="entry name" value="Radical SAM enzymes"/>
    <property type="match status" value="2"/>
</dbReference>
<gene>
    <name evidence="8" type="ORF">GTO91_11620</name>
</gene>
<dbReference type="Pfam" id="PF13186">
    <property type="entry name" value="SPASM"/>
    <property type="match status" value="1"/>
</dbReference>
<name>A0A845L6R9_9FIRM</name>